<keyword evidence="3" id="KW-1185">Reference proteome</keyword>
<accession>A0A834HN14</accession>
<proteinExistence type="predicted"/>
<dbReference type="AlphaFoldDB" id="A0A834HN14"/>
<reference evidence="2" key="1">
    <citation type="submission" date="2020-08" db="EMBL/GenBank/DDBJ databases">
        <title>Genome sequencing and assembly of the red palm weevil Rhynchophorus ferrugineus.</title>
        <authorList>
            <person name="Dias G.B."/>
            <person name="Bergman C.M."/>
            <person name="Manee M."/>
        </authorList>
    </citation>
    <scope>NUCLEOTIDE SEQUENCE</scope>
    <source>
        <strain evidence="2">AA-2017</strain>
        <tissue evidence="2">Whole larva</tissue>
    </source>
</reference>
<dbReference type="EMBL" id="JAACXV010014634">
    <property type="protein sequence ID" value="KAF7265262.1"/>
    <property type="molecule type" value="Genomic_DNA"/>
</dbReference>
<comment type="caution">
    <text evidence="2">The sequence shown here is derived from an EMBL/GenBank/DDBJ whole genome shotgun (WGS) entry which is preliminary data.</text>
</comment>
<protein>
    <submittedName>
        <fullName evidence="2">Uncharacterized protein</fullName>
    </submittedName>
</protein>
<organism evidence="2 3">
    <name type="scientific">Rhynchophorus ferrugineus</name>
    <name type="common">Red palm weevil</name>
    <name type="synonym">Curculio ferrugineus</name>
    <dbReference type="NCBI Taxonomy" id="354439"/>
    <lineage>
        <taxon>Eukaryota</taxon>
        <taxon>Metazoa</taxon>
        <taxon>Ecdysozoa</taxon>
        <taxon>Arthropoda</taxon>
        <taxon>Hexapoda</taxon>
        <taxon>Insecta</taxon>
        <taxon>Pterygota</taxon>
        <taxon>Neoptera</taxon>
        <taxon>Endopterygota</taxon>
        <taxon>Coleoptera</taxon>
        <taxon>Polyphaga</taxon>
        <taxon>Cucujiformia</taxon>
        <taxon>Curculionidae</taxon>
        <taxon>Dryophthorinae</taxon>
        <taxon>Rhynchophorus</taxon>
    </lineage>
</organism>
<sequence length="67" mass="7237">MTPKAPIGRNPKMPKATRTKGGCDGPMERRLSPRALSGGESVHPPAKLQQSSVTHRKPEKNVSFNTS</sequence>
<feature type="region of interest" description="Disordered" evidence="1">
    <location>
        <begin position="1"/>
        <end position="67"/>
    </location>
</feature>
<evidence type="ECO:0000313" key="3">
    <source>
        <dbReference type="Proteomes" id="UP000625711"/>
    </source>
</evidence>
<name>A0A834HN14_RHYFE</name>
<dbReference type="Proteomes" id="UP000625711">
    <property type="component" value="Unassembled WGS sequence"/>
</dbReference>
<gene>
    <name evidence="2" type="ORF">GWI33_021256</name>
</gene>
<evidence type="ECO:0000256" key="1">
    <source>
        <dbReference type="SAM" id="MobiDB-lite"/>
    </source>
</evidence>
<evidence type="ECO:0000313" key="2">
    <source>
        <dbReference type="EMBL" id="KAF7265262.1"/>
    </source>
</evidence>